<dbReference type="SMART" id="SM00507">
    <property type="entry name" value="HNHc"/>
    <property type="match status" value="1"/>
</dbReference>
<dbReference type="InterPro" id="IPR002711">
    <property type="entry name" value="HNH"/>
</dbReference>
<dbReference type="CDD" id="cd00085">
    <property type="entry name" value="HNHc"/>
    <property type="match status" value="1"/>
</dbReference>
<feature type="domain" description="HNH nuclease" evidence="1">
    <location>
        <begin position="96"/>
        <end position="147"/>
    </location>
</feature>
<dbReference type="EMBL" id="BK015408">
    <property type="protein sequence ID" value="DAE05346.1"/>
    <property type="molecule type" value="Genomic_DNA"/>
</dbReference>
<organism evidence="2">
    <name type="scientific">Siphoviridae sp. ctnOB2</name>
    <dbReference type="NCBI Taxonomy" id="2825661"/>
    <lineage>
        <taxon>Viruses</taxon>
        <taxon>Duplodnaviria</taxon>
        <taxon>Heunggongvirae</taxon>
        <taxon>Uroviricota</taxon>
        <taxon>Caudoviricetes</taxon>
    </lineage>
</organism>
<dbReference type="GO" id="GO:0003676">
    <property type="term" value="F:nucleic acid binding"/>
    <property type="evidence" value="ECO:0007669"/>
    <property type="project" value="InterPro"/>
</dbReference>
<reference evidence="2" key="1">
    <citation type="journal article" date="2021" name="Proc. Natl. Acad. Sci. U.S.A.">
        <title>A Catalog of Tens of Thousands of Viruses from Human Metagenomes Reveals Hidden Associations with Chronic Diseases.</title>
        <authorList>
            <person name="Tisza M.J."/>
            <person name="Buck C.B."/>
        </authorList>
    </citation>
    <scope>NUCLEOTIDE SEQUENCE</scope>
    <source>
        <strain evidence="2">CtnOB2</strain>
    </source>
</reference>
<dbReference type="InterPro" id="IPR003615">
    <property type="entry name" value="HNH_nuc"/>
</dbReference>
<dbReference type="GO" id="GO:0004519">
    <property type="term" value="F:endonuclease activity"/>
    <property type="evidence" value="ECO:0007669"/>
    <property type="project" value="InterPro"/>
</dbReference>
<protein>
    <submittedName>
        <fullName evidence="2">NinG recombination protein</fullName>
    </submittedName>
</protein>
<sequence length="294" mass="34376">MASKLYNFSPEQLQNLLDSSNTYTEILRVAGINSSSSTNTLKRIINEYKLDTSKFEENRKLYKQQMAKMSLCSEYDIESKLHRNIKANSHKLRNKLIEFGYKENKCELCGISEWLGKPVKLQLHHIDGNHDNNELSNLQILCPNCHSMTDNFGVYNSKRVTTIKLICKECGTKINRNNKSGLCISCLRKYKQENAKTRCHNKKIKISCPCCKINLMNSTSTMCENCYKKYKTEKLYSIVSRNNLKKLIRTIPFTRIADMYKVTDNTIRKWCDKYNLPRKVSDIQKYTDEEWKIV</sequence>
<dbReference type="GO" id="GO:0008270">
    <property type="term" value="F:zinc ion binding"/>
    <property type="evidence" value="ECO:0007669"/>
    <property type="project" value="InterPro"/>
</dbReference>
<evidence type="ECO:0000259" key="1">
    <source>
        <dbReference type="SMART" id="SM00507"/>
    </source>
</evidence>
<accession>A0A8S5PEF2</accession>
<name>A0A8S5PEF2_9CAUD</name>
<proteinExistence type="predicted"/>
<dbReference type="Pfam" id="PF01844">
    <property type="entry name" value="HNH"/>
    <property type="match status" value="1"/>
</dbReference>
<evidence type="ECO:0000313" key="2">
    <source>
        <dbReference type="EMBL" id="DAE05346.1"/>
    </source>
</evidence>